<evidence type="ECO:0000256" key="1">
    <source>
        <dbReference type="SAM" id="MobiDB-lite"/>
    </source>
</evidence>
<dbReference type="Proteomes" id="UP001344447">
    <property type="component" value="Unassembled WGS sequence"/>
</dbReference>
<dbReference type="AlphaFoldDB" id="A0AAN7YYV1"/>
<dbReference type="EMBL" id="JAVFKY010000001">
    <property type="protein sequence ID" value="KAK5584581.1"/>
    <property type="molecule type" value="Genomic_DNA"/>
</dbReference>
<evidence type="ECO:0000313" key="2">
    <source>
        <dbReference type="EMBL" id="KAK5584581.1"/>
    </source>
</evidence>
<name>A0AAN7YYV1_9MYCE</name>
<comment type="caution">
    <text evidence="2">The sequence shown here is derived from an EMBL/GenBank/DDBJ whole genome shotgun (WGS) entry which is preliminary data.</text>
</comment>
<sequence length="79" mass="9005">MNQLQKNLKLYESQIAKKRQDIKNDYIGISGESEGEDKSGCDGSQSDCSSDQDYEYKKYPTRKNGVNNTKSNSINLNKY</sequence>
<evidence type="ECO:0000313" key="3">
    <source>
        <dbReference type="Proteomes" id="UP001344447"/>
    </source>
</evidence>
<keyword evidence="3" id="KW-1185">Reference proteome</keyword>
<organism evidence="2 3">
    <name type="scientific">Dictyostelium firmibasis</name>
    <dbReference type="NCBI Taxonomy" id="79012"/>
    <lineage>
        <taxon>Eukaryota</taxon>
        <taxon>Amoebozoa</taxon>
        <taxon>Evosea</taxon>
        <taxon>Eumycetozoa</taxon>
        <taxon>Dictyostelia</taxon>
        <taxon>Dictyosteliales</taxon>
        <taxon>Dictyosteliaceae</taxon>
        <taxon>Dictyostelium</taxon>
    </lineage>
</organism>
<feature type="compositionally biased region" description="Polar residues" evidence="1">
    <location>
        <begin position="64"/>
        <end position="79"/>
    </location>
</feature>
<gene>
    <name evidence="2" type="ORF">RB653_006194</name>
</gene>
<accession>A0AAN7YYV1</accession>
<reference evidence="2 3" key="1">
    <citation type="submission" date="2023-11" db="EMBL/GenBank/DDBJ databases">
        <title>Dfirmibasis_genome.</title>
        <authorList>
            <person name="Edelbroek B."/>
            <person name="Kjellin J."/>
            <person name="Jerlstrom-Hultqvist J."/>
            <person name="Soderbom F."/>
        </authorList>
    </citation>
    <scope>NUCLEOTIDE SEQUENCE [LARGE SCALE GENOMIC DNA]</scope>
    <source>
        <strain evidence="2 3">TNS-C-14</strain>
    </source>
</reference>
<feature type="compositionally biased region" description="Low complexity" evidence="1">
    <location>
        <begin position="41"/>
        <end position="51"/>
    </location>
</feature>
<protein>
    <submittedName>
        <fullName evidence="2">Uncharacterized protein</fullName>
    </submittedName>
</protein>
<feature type="region of interest" description="Disordered" evidence="1">
    <location>
        <begin position="27"/>
        <end position="79"/>
    </location>
</feature>
<proteinExistence type="predicted"/>